<dbReference type="InterPro" id="IPR036890">
    <property type="entry name" value="HATPase_C_sf"/>
</dbReference>
<evidence type="ECO:0000313" key="6">
    <source>
        <dbReference type="EMBL" id="PRO70221.1"/>
    </source>
</evidence>
<dbReference type="Gene3D" id="1.10.287.130">
    <property type="match status" value="1"/>
</dbReference>
<accession>A0ABX5CUA1</accession>
<dbReference type="RefSeq" id="WP_105929851.1">
    <property type="nucleotide sequence ID" value="NZ_PVNO01000005.1"/>
</dbReference>
<sequence length="421" mass="46490">MQSQTFQLDFDEKLNIVNFSNAFGKVCPELTVNAPFSELFKLVAPQLPLSTQIIKMFNGQLITLCPISSPSFVFGGAFYEVDGNYCFIGYPQLTNMGQLSKMNLALNDFVHHDPINFYIGTLQLKESMYQEMIQLNDELKASAKHLEKLVEQRTQELLHAEKMASLGVLAAGVAHEINNPIGFLLSNLNTLKSYMDDIAPLLTKLNNLPDKEKEQLDTLTNIAVNWDNIDFICEDIGPLIDQSIDGSKRVSKTVAGLKNFAHPSDSKQEVMSVQQAIDLTLSLLNNELRHNVTLHYERENDVYITGNLTELSQVFINLVMNATQAVEKDGVISIKTEELDHSVKIYIADNGCGISSDNLPKLFQPFFTTKEVGSGTGLGLAISHGIIENHNGSISVESKEGVGTTFTIELPLADSEAIAES</sequence>
<evidence type="ECO:0000256" key="3">
    <source>
        <dbReference type="ARBA" id="ARBA00022553"/>
    </source>
</evidence>
<dbReference type="Proteomes" id="UP000239539">
    <property type="component" value="Unassembled WGS sequence"/>
</dbReference>
<proteinExistence type="predicted"/>
<dbReference type="SUPFAM" id="SSF47384">
    <property type="entry name" value="Homodimeric domain of signal transducing histidine kinase"/>
    <property type="match status" value="1"/>
</dbReference>
<gene>
    <name evidence="6" type="ORF">C6Y39_03010</name>
</gene>
<dbReference type="PROSITE" id="PS50109">
    <property type="entry name" value="HIS_KIN"/>
    <property type="match status" value="1"/>
</dbReference>
<dbReference type="EC" id="2.7.13.3" evidence="2"/>
<dbReference type="PRINTS" id="PR00344">
    <property type="entry name" value="BCTRLSENSOR"/>
</dbReference>
<keyword evidence="4" id="KW-0175">Coiled coil</keyword>
<dbReference type="InterPro" id="IPR005467">
    <property type="entry name" value="His_kinase_dom"/>
</dbReference>
<dbReference type="CDD" id="cd00082">
    <property type="entry name" value="HisKA"/>
    <property type="match status" value="1"/>
</dbReference>
<dbReference type="InterPro" id="IPR042463">
    <property type="entry name" value="HNOB_dom_associated_sf"/>
</dbReference>
<comment type="caution">
    <text evidence="6">The sequence shown here is derived from an EMBL/GenBank/DDBJ whole genome shotgun (WGS) entry which is preliminary data.</text>
</comment>
<name>A0ABX5CUA1_9ALTE</name>
<evidence type="ECO:0000259" key="5">
    <source>
        <dbReference type="PROSITE" id="PS50109"/>
    </source>
</evidence>
<dbReference type="EMBL" id="PVNO01000005">
    <property type="protein sequence ID" value="PRO70221.1"/>
    <property type="molecule type" value="Genomic_DNA"/>
</dbReference>
<dbReference type="InterPro" id="IPR036097">
    <property type="entry name" value="HisK_dim/P_sf"/>
</dbReference>
<keyword evidence="7" id="KW-1185">Reference proteome</keyword>
<comment type="catalytic activity">
    <reaction evidence="1">
        <text>ATP + protein L-histidine = ADP + protein N-phospho-L-histidine.</text>
        <dbReference type="EC" id="2.7.13.3"/>
    </reaction>
</comment>
<dbReference type="SMART" id="SM00387">
    <property type="entry name" value="HATPase_c"/>
    <property type="match status" value="1"/>
</dbReference>
<dbReference type="InterPro" id="IPR003594">
    <property type="entry name" value="HATPase_dom"/>
</dbReference>
<evidence type="ECO:0000256" key="2">
    <source>
        <dbReference type="ARBA" id="ARBA00012438"/>
    </source>
</evidence>
<protein>
    <recommendedName>
        <fullName evidence="2">histidine kinase</fullName>
        <ecNumber evidence="2">2.7.13.3</ecNumber>
    </recommendedName>
</protein>
<dbReference type="PANTHER" id="PTHR43065">
    <property type="entry name" value="SENSOR HISTIDINE KINASE"/>
    <property type="match status" value="1"/>
</dbReference>
<dbReference type="InterPro" id="IPR004358">
    <property type="entry name" value="Sig_transdc_His_kin-like_C"/>
</dbReference>
<dbReference type="Gene3D" id="3.30.565.10">
    <property type="entry name" value="Histidine kinase-like ATPase, C-terminal domain"/>
    <property type="match status" value="1"/>
</dbReference>
<evidence type="ECO:0000313" key="7">
    <source>
        <dbReference type="Proteomes" id="UP000239539"/>
    </source>
</evidence>
<reference evidence="7" key="1">
    <citation type="journal article" date="2020" name="Int. J. Syst. Evol. Microbiol.">
        <title>Alteromonas alba sp. nov., a marine bacterium isolated from the seawater of the West Pacific Ocean.</title>
        <authorList>
            <person name="Sun C."/>
            <person name="Wu Y.-H."/>
            <person name="Xamxidin M."/>
            <person name="Cheng H."/>
            <person name="Xu X.-W."/>
        </authorList>
    </citation>
    <scope>NUCLEOTIDE SEQUENCE [LARGE SCALE GENOMIC DNA]</scope>
    <source>
        <strain evidence="7">9a2</strain>
    </source>
</reference>
<dbReference type="Gene3D" id="3.30.450.260">
    <property type="entry name" value="Haem NO binding associated domain"/>
    <property type="match status" value="1"/>
</dbReference>
<feature type="coiled-coil region" evidence="4">
    <location>
        <begin position="129"/>
        <end position="156"/>
    </location>
</feature>
<feature type="domain" description="Histidine kinase" evidence="5">
    <location>
        <begin position="172"/>
        <end position="414"/>
    </location>
</feature>
<dbReference type="SUPFAM" id="SSF55874">
    <property type="entry name" value="ATPase domain of HSP90 chaperone/DNA topoisomerase II/histidine kinase"/>
    <property type="match status" value="1"/>
</dbReference>
<dbReference type="InterPro" id="IPR003661">
    <property type="entry name" value="HisK_dim/P_dom"/>
</dbReference>
<keyword evidence="3" id="KW-0597">Phosphoprotein</keyword>
<evidence type="ECO:0000256" key="1">
    <source>
        <dbReference type="ARBA" id="ARBA00000085"/>
    </source>
</evidence>
<evidence type="ECO:0000256" key="4">
    <source>
        <dbReference type="SAM" id="Coils"/>
    </source>
</evidence>
<dbReference type="Pfam" id="PF02518">
    <property type="entry name" value="HATPase_c"/>
    <property type="match status" value="1"/>
</dbReference>
<organism evidence="6 7">
    <name type="scientific">Alteromonas gracilis</name>
    <dbReference type="NCBI Taxonomy" id="1479524"/>
    <lineage>
        <taxon>Bacteria</taxon>
        <taxon>Pseudomonadati</taxon>
        <taxon>Pseudomonadota</taxon>
        <taxon>Gammaproteobacteria</taxon>
        <taxon>Alteromonadales</taxon>
        <taxon>Alteromonadaceae</taxon>
        <taxon>Alteromonas/Salinimonas group</taxon>
        <taxon>Alteromonas</taxon>
    </lineage>
</organism>
<dbReference type="PANTHER" id="PTHR43065:SF50">
    <property type="entry name" value="HISTIDINE KINASE"/>
    <property type="match status" value="1"/>
</dbReference>